<dbReference type="PANTHER" id="PTHR12834:SF12">
    <property type="entry name" value="SIGNAL RECOGNITION PARTICLE 9 KDA PROTEIN"/>
    <property type="match status" value="1"/>
</dbReference>
<dbReference type="InterPro" id="IPR008832">
    <property type="entry name" value="SRP9"/>
</dbReference>
<dbReference type="GO" id="GO:0008312">
    <property type="term" value="F:7S RNA binding"/>
    <property type="evidence" value="ECO:0007669"/>
    <property type="project" value="InterPro"/>
</dbReference>
<keyword evidence="10" id="KW-0812">Transmembrane</keyword>
<dbReference type="InterPro" id="IPR009018">
    <property type="entry name" value="Signal_recog_particle_SRP9/14"/>
</dbReference>
<dbReference type="GO" id="GO:0045900">
    <property type="term" value="P:negative regulation of translational elongation"/>
    <property type="evidence" value="ECO:0007669"/>
    <property type="project" value="InterPro"/>
</dbReference>
<evidence type="ECO:0000256" key="10">
    <source>
        <dbReference type="SAM" id="Phobius"/>
    </source>
</evidence>
<dbReference type="Proteomes" id="UP000230066">
    <property type="component" value="Unassembled WGS sequence"/>
</dbReference>
<comment type="function">
    <text evidence="8 9">Component of the signal recognition particle (SRP) complex, a ribonucleoprotein complex that mediates the cotranslational targeting of secretory and membrane proteins to the endoplasmic reticulum (ER). SRP9 together with SRP14 and the Alu portion of the SRP RNA, constitutes the elongation arrest domain of SRP. The complex of SRP9 and SRP14 is required for SRP RNA binding.</text>
</comment>
<dbReference type="EMBL" id="JXXN02002540">
    <property type="protein sequence ID" value="THD22764.1"/>
    <property type="molecule type" value="Genomic_DNA"/>
</dbReference>
<dbReference type="AlphaFoldDB" id="A0A4E0R985"/>
<protein>
    <recommendedName>
        <fullName evidence="3 9">Signal recognition particle 9 kDa protein</fullName>
        <shortName evidence="9">SRP9</shortName>
    </recommendedName>
</protein>
<evidence type="ECO:0000256" key="2">
    <source>
        <dbReference type="ARBA" id="ARBA00009193"/>
    </source>
</evidence>
<evidence type="ECO:0000256" key="8">
    <source>
        <dbReference type="ARBA" id="ARBA00045462"/>
    </source>
</evidence>
<evidence type="ECO:0000256" key="4">
    <source>
        <dbReference type="ARBA" id="ARBA00022490"/>
    </source>
</evidence>
<keyword evidence="6 9" id="KW-0733">Signal recognition particle</keyword>
<dbReference type="Pfam" id="PF05486">
    <property type="entry name" value="SRP9-21"/>
    <property type="match status" value="1"/>
</dbReference>
<dbReference type="InterPro" id="IPR039432">
    <property type="entry name" value="SRP9_dom"/>
</dbReference>
<dbReference type="Gene3D" id="3.30.720.10">
    <property type="entry name" value="Signal recognition particle alu RNA binding heterodimer, srp9/1"/>
    <property type="match status" value="1"/>
</dbReference>
<feature type="domain" description="SRP9" evidence="11">
    <location>
        <begin position="5"/>
        <end position="84"/>
    </location>
</feature>
<name>A0A4E0R985_FASHE</name>
<evidence type="ECO:0000313" key="12">
    <source>
        <dbReference type="EMBL" id="THD22764.1"/>
    </source>
</evidence>
<evidence type="ECO:0000256" key="6">
    <source>
        <dbReference type="ARBA" id="ARBA00023135"/>
    </source>
</evidence>
<evidence type="ECO:0000259" key="11">
    <source>
        <dbReference type="Pfam" id="PF05486"/>
    </source>
</evidence>
<organism evidence="12 13">
    <name type="scientific">Fasciola hepatica</name>
    <name type="common">Liver fluke</name>
    <dbReference type="NCBI Taxonomy" id="6192"/>
    <lineage>
        <taxon>Eukaryota</taxon>
        <taxon>Metazoa</taxon>
        <taxon>Spiralia</taxon>
        <taxon>Lophotrochozoa</taxon>
        <taxon>Platyhelminthes</taxon>
        <taxon>Trematoda</taxon>
        <taxon>Digenea</taxon>
        <taxon>Plagiorchiida</taxon>
        <taxon>Echinostomata</taxon>
        <taxon>Echinostomatoidea</taxon>
        <taxon>Fasciolidae</taxon>
        <taxon>Fasciola</taxon>
    </lineage>
</organism>
<comment type="caution">
    <text evidence="12">The sequence shown here is derived from an EMBL/GenBank/DDBJ whole genome shotgun (WGS) entry which is preliminary data.</text>
</comment>
<comment type="subcellular location">
    <subcellularLocation>
        <location evidence="1 9">Cytoplasm</location>
    </subcellularLocation>
</comment>
<evidence type="ECO:0000313" key="13">
    <source>
        <dbReference type="Proteomes" id="UP000230066"/>
    </source>
</evidence>
<accession>A0A4E0R985</accession>
<comment type="similarity">
    <text evidence="2 9">Belongs to the SRP9 family.</text>
</comment>
<proteinExistence type="inferred from homology"/>
<dbReference type="InterPro" id="IPR039914">
    <property type="entry name" value="SRP9-like"/>
</dbReference>
<evidence type="ECO:0000256" key="3">
    <source>
        <dbReference type="ARBA" id="ARBA00020414"/>
    </source>
</evidence>
<keyword evidence="10" id="KW-0472">Membrane</keyword>
<gene>
    <name evidence="12" type="ORF">D915_004993</name>
</gene>
<reference evidence="12" key="1">
    <citation type="submission" date="2019-03" db="EMBL/GenBank/DDBJ databases">
        <title>Improved annotation for the trematode Fasciola hepatica.</title>
        <authorList>
            <person name="Choi Y.-J."/>
            <person name="Martin J."/>
            <person name="Mitreva M."/>
        </authorList>
    </citation>
    <scope>NUCLEOTIDE SEQUENCE [LARGE SCALE GENOMIC DNA]</scope>
</reference>
<evidence type="ECO:0000256" key="7">
    <source>
        <dbReference type="ARBA" id="ARBA00023274"/>
    </source>
</evidence>
<keyword evidence="5 9" id="KW-0694">RNA-binding</keyword>
<evidence type="ECO:0000256" key="9">
    <source>
        <dbReference type="PIRNR" id="PIRNR017029"/>
    </source>
</evidence>
<dbReference type="PIRSF" id="PIRSF017029">
    <property type="entry name" value="Signal_recog_particle_SRP9"/>
    <property type="match status" value="1"/>
</dbReference>
<feature type="transmembrane region" description="Helical" evidence="10">
    <location>
        <begin position="16"/>
        <end position="34"/>
    </location>
</feature>
<dbReference type="PANTHER" id="PTHR12834">
    <property type="entry name" value="SIGNAL RECOGNITION PARTICLE 9 KDA PROTEIN"/>
    <property type="match status" value="1"/>
</dbReference>
<dbReference type="SUPFAM" id="SSF54762">
    <property type="entry name" value="Signal recognition particle alu RNA binding heterodimer, SRP9/14"/>
    <property type="match status" value="1"/>
</dbReference>
<keyword evidence="4 9" id="KW-0963">Cytoplasm</keyword>
<dbReference type="GO" id="GO:0006614">
    <property type="term" value="P:SRP-dependent cotranslational protein targeting to membrane"/>
    <property type="evidence" value="ECO:0007669"/>
    <property type="project" value="InterPro"/>
</dbReference>
<evidence type="ECO:0000256" key="1">
    <source>
        <dbReference type="ARBA" id="ARBA00004496"/>
    </source>
</evidence>
<dbReference type="GO" id="GO:0005786">
    <property type="term" value="C:signal recognition particle, endoplasmic reticulum targeting"/>
    <property type="evidence" value="ECO:0007669"/>
    <property type="project" value="UniProtKB-KW"/>
</dbReference>
<keyword evidence="10" id="KW-1133">Transmembrane helix</keyword>
<keyword evidence="7 9" id="KW-0687">Ribonucleoprotein</keyword>
<evidence type="ECO:0000256" key="5">
    <source>
        <dbReference type="ARBA" id="ARBA00022884"/>
    </source>
</evidence>
<sequence length="89" mass="10455">MTNFSSFEEFSKAAEVLYLVDPMKVISVCLFYLLQCRVCTKYRHIDKKLSIKVTDNQIVLKYVTDLAQDVKKIEKFTTLIMRHMASKEK</sequence>
<keyword evidence="13" id="KW-1185">Reference proteome</keyword>